<dbReference type="EMBL" id="JAXIVS010000006">
    <property type="protein sequence ID" value="MDY7228436.1"/>
    <property type="molecule type" value="Genomic_DNA"/>
</dbReference>
<sequence length="212" mass="22176">MSVRTSLSPLLLAAALAWGCTKEEAPPQEDRTLAKLRAEAKRVEQGGTPSGPPVQASDVPVGPNAGLADLATGEGAESQKLPLPEKNDTVHVDSLAVKLTGLLASNSVQGSGKVGLTTEERFLSVHLVTQNVGTAPVSLSLEGARLVDAEGKEHRVARDAQIVGGTRELRRTWELEERTEVVILFELPPAAIGAGMTLVLPASSGDVRLALQ</sequence>
<accession>A0ABU5H5B0</accession>
<dbReference type="RefSeq" id="WP_321547165.1">
    <property type="nucleotide sequence ID" value="NZ_JAXIVS010000006.1"/>
</dbReference>
<proteinExistence type="predicted"/>
<reference evidence="2 3" key="1">
    <citation type="submission" date="2023-12" db="EMBL/GenBank/DDBJ databases">
        <title>the genome sequence of Hyalangium sp. s54d21.</title>
        <authorList>
            <person name="Zhang X."/>
        </authorList>
    </citation>
    <scope>NUCLEOTIDE SEQUENCE [LARGE SCALE GENOMIC DNA]</scope>
    <source>
        <strain evidence="3">s54d21</strain>
    </source>
</reference>
<evidence type="ECO:0000313" key="3">
    <source>
        <dbReference type="Proteomes" id="UP001291309"/>
    </source>
</evidence>
<protein>
    <recommendedName>
        <fullName evidence="4">Lipoprotein</fullName>
    </recommendedName>
</protein>
<comment type="caution">
    <text evidence="2">The sequence shown here is derived from an EMBL/GenBank/DDBJ whole genome shotgun (WGS) entry which is preliminary data.</text>
</comment>
<feature type="region of interest" description="Disordered" evidence="1">
    <location>
        <begin position="38"/>
        <end position="69"/>
    </location>
</feature>
<evidence type="ECO:0000313" key="2">
    <source>
        <dbReference type="EMBL" id="MDY7228436.1"/>
    </source>
</evidence>
<dbReference type="Proteomes" id="UP001291309">
    <property type="component" value="Unassembled WGS sequence"/>
</dbReference>
<organism evidence="2 3">
    <name type="scientific">Hyalangium rubrum</name>
    <dbReference type="NCBI Taxonomy" id="3103134"/>
    <lineage>
        <taxon>Bacteria</taxon>
        <taxon>Pseudomonadati</taxon>
        <taxon>Myxococcota</taxon>
        <taxon>Myxococcia</taxon>
        <taxon>Myxococcales</taxon>
        <taxon>Cystobacterineae</taxon>
        <taxon>Archangiaceae</taxon>
        <taxon>Hyalangium</taxon>
    </lineage>
</organism>
<keyword evidence="3" id="KW-1185">Reference proteome</keyword>
<name>A0ABU5H5B0_9BACT</name>
<evidence type="ECO:0008006" key="4">
    <source>
        <dbReference type="Google" id="ProtNLM"/>
    </source>
</evidence>
<evidence type="ECO:0000256" key="1">
    <source>
        <dbReference type="SAM" id="MobiDB-lite"/>
    </source>
</evidence>
<gene>
    <name evidence="2" type="ORF">SYV04_18585</name>
</gene>